<feature type="region of interest" description="Disordered" evidence="1">
    <location>
        <begin position="28"/>
        <end position="65"/>
    </location>
</feature>
<dbReference type="RefSeq" id="WP_041016733.1">
    <property type="nucleotide sequence ID" value="NZ_CCEJ010000002.1"/>
</dbReference>
<keyword evidence="3" id="KW-1185">Reference proteome</keyword>
<name>A0A090CY78_9BACT</name>
<feature type="compositionally biased region" description="Basic and acidic residues" evidence="1">
    <location>
        <begin position="28"/>
        <end position="63"/>
    </location>
</feature>
<evidence type="ECO:0000313" key="2">
    <source>
        <dbReference type="EMBL" id="CDR33196.1"/>
    </source>
</evidence>
<organism evidence="2 3">
    <name type="scientific">Candidatus Criblamydia sequanensis CRIB-18</name>
    <dbReference type="NCBI Taxonomy" id="1437425"/>
    <lineage>
        <taxon>Bacteria</taxon>
        <taxon>Pseudomonadati</taxon>
        <taxon>Chlamydiota</taxon>
        <taxon>Chlamydiia</taxon>
        <taxon>Parachlamydiales</taxon>
        <taxon>Candidatus Criblamydiaceae</taxon>
        <taxon>Candidatus Criblamydia</taxon>
    </lineage>
</organism>
<reference evidence="2" key="2">
    <citation type="submission" date="2014-09" db="EMBL/GenBank/DDBJ databases">
        <title>Criblamydia sequanensis harbors a mega-plasmid encoding arsenite resistance.</title>
        <authorList>
            <person name="Bertelli C."/>
            <person name="Goesmann A."/>
            <person name="Greub G."/>
        </authorList>
    </citation>
    <scope>NUCLEOTIDE SEQUENCE [LARGE SCALE GENOMIC DNA]</scope>
    <source>
        <strain evidence="2">CRIB-18</strain>
    </source>
</reference>
<gene>
    <name evidence="2" type="ORF">CSEC_0357</name>
</gene>
<accession>A0A090CY78</accession>
<evidence type="ECO:0000313" key="3">
    <source>
        <dbReference type="Proteomes" id="UP000031552"/>
    </source>
</evidence>
<dbReference type="EMBL" id="CCEJ010000002">
    <property type="protein sequence ID" value="CDR33196.1"/>
    <property type="molecule type" value="Genomic_DNA"/>
</dbReference>
<proteinExistence type="predicted"/>
<dbReference type="eggNOG" id="COG3409">
    <property type="taxonomic scope" value="Bacteria"/>
</dbReference>
<evidence type="ECO:0000256" key="1">
    <source>
        <dbReference type="SAM" id="MobiDB-lite"/>
    </source>
</evidence>
<reference evidence="2" key="1">
    <citation type="submission" date="2013-12" db="EMBL/GenBank/DDBJ databases">
        <authorList>
            <person name="Linke B."/>
        </authorList>
    </citation>
    <scope>NUCLEOTIDE SEQUENCE [LARGE SCALE GENOMIC DNA]</scope>
    <source>
        <strain evidence="2">CRIB-18</strain>
    </source>
</reference>
<dbReference type="Proteomes" id="UP000031552">
    <property type="component" value="Unassembled WGS sequence"/>
</dbReference>
<dbReference type="OrthoDB" id="9816549at2"/>
<protein>
    <submittedName>
        <fullName evidence="2">Uncharacterized protein</fullName>
    </submittedName>
</protein>
<dbReference type="STRING" id="1437425.CSEC_0357"/>
<sequence>MSKLNELSWLPKDPFNHPDWEDVGHPEAKAHGHHDFLNREDGKKIRFDEAKEGEPGHKGRDLYHWYNPTSKEDKDYYLDENGDTCGKYSEESHLYPDEAPDK</sequence>
<dbReference type="AlphaFoldDB" id="A0A090CY78"/>
<comment type="caution">
    <text evidence="2">The sequence shown here is derived from an EMBL/GenBank/DDBJ whole genome shotgun (WGS) entry which is preliminary data.</text>
</comment>